<feature type="region of interest" description="Disordered" evidence="1">
    <location>
        <begin position="308"/>
        <end position="341"/>
    </location>
</feature>
<dbReference type="AlphaFoldDB" id="A0A560W6Z0"/>
<sequence length="341" mass="35424">MTDLHLVSGGDETRRRALVAHLALHGRRQEARSAGEGGTRPARELLTWGSGLVGGGGLAGCAAAVGAADEHLPVAWSDLRDAGDRLLSALGLSAAVSADLLGALDDPEVRAVVGVAVRIASEAPGTLVLALPPEADPSRVVALPARLARALSELIPVLARWDALVAPAGVGSLSRPAPHVLPALRETAEVLGELDTHLATRAHIHHLPGSGVLEAARTAELTISLALMGRTPGPPPAQGDDGSPFVLSLPVPGLGAADLTLDREGDHLVVSAGRHRRVLPLSAMHRRCTVVRAGVSSGVLQVELEPDPEQWPTRWSMTPRSTTPRSTTRRSGTSTTVMDPR</sequence>
<dbReference type="RefSeq" id="WP_144858181.1">
    <property type="nucleotide sequence ID" value="NZ_BAAAYT010000002.1"/>
</dbReference>
<organism evidence="3 4">
    <name type="scientific">Marihabitans asiaticum</name>
    <dbReference type="NCBI Taxonomy" id="415218"/>
    <lineage>
        <taxon>Bacteria</taxon>
        <taxon>Bacillati</taxon>
        <taxon>Actinomycetota</taxon>
        <taxon>Actinomycetes</taxon>
        <taxon>Micrococcales</taxon>
        <taxon>Intrasporangiaceae</taxon>
        <taxon>Marihabitans</taxon>
    </lineage>
</organism>
<dbReference type="Proteomes" id="UP000315628">
    <property type="component" value="Unassembled WGS sequence"/>
</dbReference>
<evidence type="ECO:0000313" key="4">
    <source>
        <dbReference type="Proteomes" id="UP000315628"/>
    </source>
</evidence>
<dbReference type="InterPro" id="IPR008978">
    <property type="entry name" value="HSP20-like_chaperone"/>
</dbReference>
<dbReference type="OrthoDB" id="9780677at2"/>
<evidence type="ECO:0000313" key="3">
    <source>
        <dbReference type="EMBL" id="TWD13378.1"/>
    </source>
</evidence>
<dbReference type="InterPro" id="IPR040612">
    <property type="entry name" value="ArsA_HSP20-like"/>
</dbReference>
<dbReference type="CDD" id="cd00298">
    <property type="entry name" value="ACD_sHsps_p23-like"/>
    <property type="match status" value="1"/>
</dbReference>
<evidence type="ECO:0000259" key="2">
    <source>
        <dbReference type="Pfam" id="PF17886"/>
    </source>
</evidence>
<dbReference type="EMBL" id="VIUW01000005">
    <property type="protein sequence ID" value="TWD13378.1"/>
    <property type="molecule type" value="Genomic_DNA"/>
</dbReference>
<reference evidence="3 4" key="1">
    <citation type="submission" date="2019-06" db="EMBL/GenBank/DDBJ databases">
        <title>Sequencing the genomes of 1000 actinobacteria strains.</title>
        <authorList>
            <person name="Klenk H.-P."/>
        </authorList>
    </citation>
    <scope>NUCLEOTIDE SEQUENCE [LARGE SCALE GENOMIC DNA]</scope>
    <source>
        <strain evidence="3 4">DSM 18935</strain>
    </source>
</reference>
<feature type="domain" description="ArsA HSP20-like" evidence="2">
    <location>
        <begin position="245"/>
        <end position="303"/>
    </location>
</feature>
<comment type="caution">
    <text evidence="3">The sequence shown here is derived from an EMBL/GenBank/DDBJ whole genome shotgun (WGS) entry which is preliminary data.</text>
</comment>
<gene>
    <name evidence="3" type="ORF">FB557_2779</name>
</gene>
<proteinExistence type="predicted"/>
<keyword evidence="4" id="KW-1185">Reference proteome</keyword>
<evidence type="ECO:0000256" key="1">
    <source>
        <dbReference type="SAM" id="MobiDB-lite"/>
    </source>
</evidence>
<dbReference type="SUPFAM" id="SSF49764">
    <property type="entry name" value="HSP20-like chaperones"/>
    <property type="match status" value="1"/>
</dbReference>
<dbReference type="Gene3D" id="2.60.40.790">
    <property type="match status" value="1"/>
</dbReference>
<protein>
    <recommendedName>
        <fullName evidence="2">ArsA HSP20-like domain-containing protein</fullName>
    </recommendedName>
</protein>
<accession>A0A560W6Z0</accession>
<dbReference type="Pfam" id="PF17886">
    <property type="entry name" value="ArsA_HSP20"/>
    <property type="match status" value="1"/>
</dbReference>
<name>A0A560W6Z0_9MICO</name>
<feature type="compositionally biased region" description="Low complexity" evidence="1">
    <location>
        <begin position="312"/>
        <end position="341"/>
    </location>
</feature>